<keyword evidence="7" id="KW-0282">Flagellum</keyword>
<accession>A0A345PJ38</accession>
<evidence type="ECO:0000259" key="5">
    <source>
        <dbReference type="Pfam" id="PF00669"/>
    </source>
</evidence>
<evidence type="ECO:0000256" key="1">
    <source>
        <dbReference type="ARBA" id="ARBA00004365"/>
    </source>
</evidence>
<dbReference type="RefSeq" id="WP_114917305.1">
    <property type="nucleotide sequence ID" value="NZ_CP024848.1"/>
</dbReference>
<dbReference type="OrthoDB" id="9758307at2"/>
<name>A0A345PJ38_9BACI</name>
<comment type="subcellular location">
    <subcellularLocation>
        <location evidence="1">Bacterial flagellum</location>
    </subcellularLocation>
</comment>
<dbReference type="Proteomes" id="UP000253908">
    <property type="component" value="Chromosome"/>
</dbReference>
<evidence type="ECO:0000259" key="6">
    <source>
        <dbReference type="Pfam" id="PF00700"/>
    </source>
</evidence>
<dbReference type="EMBL" id="CP024848">
    <property type="protein sequence ID" value="AXI10018.1"/>
    <property type="molecule type" value="Genomic_DNA"/>
</dbReference>
<evidence type="ECO:0000256" key="4">
    <source>
        <dbReference type="SAM" id="Coils"/>
    </source>
</evidence>
<organism evidence="7 8">
    <name type="scientific">Oceanobacillus zhaokaii</name>
    <dbReference type="NCBI Taxonomy" id="2052660"/>
    <lineage>
        <taxon>Bacteria</taxon>
        <taxon>Bacillati</taxon>
        <taxon>Bacillota</taxon>
        <taxon>Bacilli</taxon>
        <taxon>Bacillales</taxon>
        <taxon>Bacillaceae</taxon>
        <taxon>Oceanobacillus</taxon>
    </lineage>
</organism>
<proteinExistence type="inferred from homology"/>
<keyword evidence="7" id="KW-0969">Cilium</keyword>
<dbReference type="NCBIfam" id="TIGR02550">
    <property type="entry name" value="flagell_flgL"/>
    <property type="match status" value="1"/>
</dbReference>
<dbReference type="Gene3D" id="1.20.1330.10">
    <property type="entry name" value="f41 fragment of flagellin, N-terminal domain"/>
    <property type="match status" value="1"/>
</dbReference>
<dbReference type="PANTHER" id="PTHR42792:SF1">
    <property type="entry name" value="FLAGELLAR HOOK-ASSOCIATED PROTEIN 3"/>
    <property type="match status" value="1"/>
</dbReference>
<feature type="domain" description="Flagellin N-terminal" evidence="5">
    <location>
        <begin position="4"/>
        <end position="140"/>
    </location>
</feature>
<evidence type="ECO:0000313" key="8">
    <source>
        <dbReference type="Proteomes" id="UP000253908"/>
    </source>
</evidence>
<dbReference type="GO" id="GO:0005198">
    <property type="term" value="F:structural molecule activity"/>
    <property type="evidence" value="ECO:0007669"/>
    <property type="project" value="InterPro"/>
</dbReference>
<dbReference type="InterPro" id="IPR001492">
    <property type="entry name" value="Flagellin"/>
</dbReference>
<evidence type="ECO:0000313" key="7">
    <source>
        <dbReference type="EMBL" id="AXI10018.1"/>
    </source>
</evidence>
<dbReference type="SUPFAM" id="SSF64518">
    <property type="entry name" value="Phase 1 flagellin"/>
    <property type="match status" value="1"/>
</dbReference>
<dbReference type="Pfam" id="PF00700">
    <property type="entry name" value="Flagellin_C"/>
    <property type="match status" value="1"/>
</dbReference>
<gene>
    <name evidence="7" type="ORF">CUC15_14255</name>
</gene>
<dbReference type="InterPro" id="IPR001029">
    <property type="entry name" value="Flagellin_N"/>
</dbReference>
<sequence>MRITQSMISNNMLKNLTNSYSQLDTYMNQLSTGKKINKPSDNPVLAMNAMGYRTELLKVEQYQQNTIEVHNWYDNSDAALNQATQAMQRLRDLAVQASSDTYGENERKNIAEEVKQIKLDLIDIANTKVNDKYIFNGTNTAEAPITKISGNPDTWDIAYNAADYQFKPVDIEISDGSSLQANVDGNKVFGNGGSGKDLITTIDDFIAKLEGDESLGNIDESLGEIDSTINNIINARADLGAKMNRLELIENRLSEQEIVATQTMSNNEDIDYAEVITKLITQESLHRAALSAGARIIQPTLLDFLR</sequence>
<dbReference type="InterPro" id="IPR013384">
    <property type="entry name" value="Flagell_FlgL"/>
</dbReference>
<feature type="coiled-coil region" evidence="4">
    <location>
        <begin position="73"/>
        <end position="100"/>
    </location>
</feature>
<keyword evidence="3" id="KW-0975">Bacterial flagellum</keyword>
<protein>
    <submittedName>
        <fullName evidence="7">Flagellar hook-associated protein FlgL</fullName>
    </submittedName>
</protein>
<keyword evidence="7" id="KW-0966">Cell projection</keyword>
<feature type="domain" description="Flagellin C-terminal" evidence="6">
    <location>
        <begin position="223"/>
        <end position="305"/>
    </location>
</feature>
<dbReference type="AlphaFoldDB" id="A0A345PJ38"/>
<dbReference type="GO" id="GO:0009424">
    <property type="term" value="C:bacterial-type flagellum hook"/>
    <property type="evidence" value="ECO:0007669"/>
    <property type="project" value="InterPro"/>
</dbReference>
<dbReference type="KEGG" id="ocn:CUC15_14255"/>
<keyword evidence="8" id="KW-1185">Reference proteome</keyword>
<dbReference type="GO" id="GO:0071973">
    <property type="term" value="P:bacterial-type flagellum-dependent cell motility"/>
    <property type="evidence" value="ECO:0007669"/>
    <property type="project" value="InterPro"/>
</dbReference>
<dbReference type="InterPro" id="IPR046358">
    <property type="entry name" value="Flagellin_C"/>
</dbReference>
<reference evidence="8" key="1">
    <citation type="submission" date="2017-11" db="EMBL/GenBank/DDBJ databases">
        <authorList>
            <person name="Zhu W."/>
        </authorList>
    </citation>
    <scope>NUCLEOTIDE SEQUENCE [LARGE SCALE GENOMIC DNA]</scope>
    <source>
        <strain evidence="8">160</strain>
    </source>
</reference>
<evidence type="ECO:0000256" key="2">
    <source>
        <dbReference type="ARBA" id="ARBA00005709"/>
    </source>
</evidence>
<comment type="similarity">
    <text evidence="2">Belongs to the bacterial flagellin family.</text>
</comment>
<keyword evidence="4" id="KW-0175">Coiled coil</keyword>
<evidence type="ECO:0000256" key="3">
    <source>
        <dbReference type="ARBA" id="ARBA00023143"/>
    </source>
</evidence>
<dbReference type="Pfam" id="PF00669">
    <property type="entry name" value="Flagellin_N"/>
    <property type="match status" value="1"/>
</dbReference>
<dbReference type="PANTHER" id="PTHR42792">
    <property type="entry name" value="FLAGELLIN"/>
    <property type="match status" value="1"/>
</dbReference>